<protein>
    <submittedName>
        <fullName evidence="1">Uncharacterized protein</fullName>
    </submittedName>
</protein>
<keyword evidence="2" id="KW-1185">Reference proteome</keyword>
<organism evidence="1 2">
    <name type="scientific">Splendidivirga corallicola</name>
    <dbReference type="NCBI Taxonomy" id="3051826"/>
    <lineage>
        <taxon>Bacteria</taxon>
        <taxon>Pseudomonadati</taxon>
        <taxon>Bacteroidota</taxon>
        <taxon>Cytophagia</taxon>
        <taxon>Cytophagales</taxon>
        <taxon>Splendidivirgaceae</taxon>
        <taxon>Splendidivirga</taxon>
    </lineage>
</organism>
<evidence type="ECO:0000313" key="1">
    <source>
        <dbReference type="EMBL" id="MDN5199817.1"/>
    </source>
</evidence>
<name>A0ABT8KIE9_9BACT</name>
<reference evidence="1" key="1">
    <citation type="submission" date="2023-06" db="EMBL/GenBank/DDBJ databases">
        <title>Genomic of Parafulvivirga corallium.</title>
        <authorList>
            <person name="Wang G."/>
        </authorList>
    </citation>
    <scope>NUCLEOTIDE SEQUENCE</scope>
    <source>
        <strain evidence="1">BMA10</strain>
    </source>
</reference>
<comment type="caution">
    <text evidence="1">The sequence shown here is derived from an EMBL/GenBank/DDBJ whole genome shotgun (WGS) entry which is preliminary data.</text>
</comment>
<sequence>MKMKEMCIEERSDSKIVCSENNRKIIFNNPSRNTVKKIKVDGCQITTGIRCDFLVIETNKNEHFIELKGQNIKHAFEQLKRSIQLLSESDKKTCYVICSKSPLTSAQIQNEMLNFRKLHNSKLVVRSGSFEVDI</sequence>
<dbReference type="Proteomes" id="UP001172082">
    <property type="component" value="Unassembled WGS sequence"/>
</dbReference>
<dbReference type="EMBL" id="JAUJEA010000001">
    <property type="protein sequence ID" value="MDN5199817.1"/>
    <property type="molecule type" value="Genomic_DNA"/>
</dbReference>
<evidence type="ECO:0000313" key="2">
    <source>
        <dbReference type="Proteomes" id="UP001172082"/>
    </source>
</evidence>
<dbReference type="RefSeq" id="WP_346749849.1">
    <property type="nucleotide sequence ID" value="NZ_JAUJEA010000001.1"/>
</dbReference>
<gene>
    <name evidence="1" type="ORF">QQ008_00545</name>
</gene>
<accession>A0ABT8KIE9</accession>
<proteinExistence type="predicted"/>